<reference evidence="2" key="1">
    <citation type="journal article" date="2023" name="Mol. Ecol. Resour.">
        <title>Chromosome-level genome assembly of a triploid poplar Populus alba 'Berolinensis'.</title>
        <authorList>
            <person name="Chen S."/>
            <person name="Yu Y."/>
            <person name="Wang X."/>
            <person name="Wang S."/>
            <person name="Zhang T."/>
            <person name="Zhou Y."/>
            <person name="He R."/>
            <person name="Meng N."/>
            <person name="Wang Y."/>
            <person name="Liu W."/>
            <person name="Liu Z."/>
            <person name="Liu J."/>
            <person name="Guo Q."/>
            <person name="Huang H."/>
            <person name="Sederoff R.R."/>
            <person name="Wang G."/>
            <person name="Qu G."/>
            <person name="Chen S."/>
        </authorList>
    </citation>
    <scope>NUCLEOTIDE SEQUENCE</scope>
    <source>
        <strain evidence="2">SC-2020</strain>
    </source>
</reference>
<organism evidence="2 3">
    <name type="scientific">Populus alba x Populus x berolinensis</name>
    <dbReference type="NCBI Taxonomy" id="444605"/>
    <lineage>
        <taxon>Eukaryota</taxon>
        <taxon>Viridiplantae</taxon>
        <taxon>Streptophyta</taxon>
        <taxon>Embryophyta</taxon>
        <taxon>Tracheophyta</taxon>
        <taxon>Spermatophyta</taxon>
        <taxon>Magnoliopsida</taxon>
        <taxon>eudicotyledons</taxon>
        <taxon>Gunneridae</taxon>
        <taxon>Pentapetalae</taxon>
        <taxon>rosids</taxon>
        <taxon>fabids</taxon>
        <taxon>Malpighiales</taxon>
        <taxon>Salicaceae</taxon>
        <taxon>Saliceae</taxon>
        <taxon>Populus</taxon>
    </lineage>
</organism>
<evidence type="ECO:0000313" key="2">
    <source>
        <dbReference type="EMBL" id="KAJ6979647.1"/>
    </source>
</evidence>
<keyword evidence="3" id="KW-1185">Reference proteome</keyword>
<evidence type="ECO:0000313" key="3">
    <source>
        <dbReference type="Proteomes" id="UP001164929"/>
    </source>
</evidence>
<protein>
    <submittedName>
        <fullName evidence="2">Uncharacterized protein</fullName>
    </submittedName>
</protein>
<accession>A0AAD6M6N5</accession>
<keyword evidence="1" id="KW-0472">Membrane</keyword>
<proteinExistence type="predicted"/>
<keyword evidence="1" id="KW-0812">Transmembrane</keyword>
<name>A0AAD6M6N5_9ROSI</name>
<dbReference type="EMBL" id="JAQIZT010000011">
    <property type="protein sequence ID" value="KAJ6979647.1"/>
    <property type="molecule type" value="Genomic_DNA"/>
</dbReference>
<keyword evidence="1" id="KW-1133">Transmembrane helix</keyword>
<evidence type="ECO:0000256" key="1">
    <source>
        <dbReference type="SAM" id="Phobius"/>
    </source>
</evidence>
<comment type="caution">
    <text evidence="2">The sequence shown here is derived from an EMBL/GenBank/DDBJ whole genome shotgun (WGS) entry which is preliminary data.</text>
</comment>
<gene>
    <name evidence="2" type="ORF">NC653_027713</name>
</gene>
<feature type="transmembrane region" description="Helical" evidence="1">
    <location>
        <begin position="12"/>
        <end position="29"/>
    </location>
</feature>
<dbReference type="Proteomes" id="UP001164929">
    <property type="component" value="Chromosome 11"/>
</dbReference>
<sequence length="31" mass="3787">MLNCIILVSNRSYYSFLYLLFYFLIISLIHI</sequence>
<dbReference type="AlphaFoldDB" id="A0AAD6M6N5"/>